<sequence length="93" mass="10436">MPHLQGDLQVVFDALYELGVIEPVLKKDWQAGLEELSGESSQLRRALGVVNRCGRDRGLLKNELGKLDQACLEILAMEVAREYAGFNQRESLH</sequence>
<dbReference type="EMBL" id="JF429417">
    <property type="protein sequence ID" value="AEQ20633.1"/>
    <property type="molecule type" value="Genomic_DNA"/>
</dbReference>
<dbReference type="AlphaFoldDB" id="G4WW31"/>
<protein>
    <submittedName>
        <fullName evidence="1">Uncharacterized protein</fullName>
    </submittedName>
</protein>
<evidence type="ECO:0000313" key="1">
    <source>
        <dbReference type="EMBL" id="AEQ20633.1"/>
    </source>
</evidence>
<organism evidence="1">
    <name type="scientific">uncultured bacterium CSLF43</name>
    <dbReference type="NCBI Taxonomy" id="1091575"/>
    <lineage>
        <taxon>Bacteria</taxon>
        <taxon>environmental samples</taxon>
    </lineage>
</organism>
<name>G4WW31_9BACT</name>
<reference evidence="1" key="2">
    <citation type="journal article" date="2011" name="J. Bacteriol.">
        <title>Long-chain N-acyl amino acid synthases are linked to the putative PEP-CTERM/exosortase protein-sorting system in Gram-negative bacteria.</title>
        <authorList>
            <person name="Craig J.W."/>
            <person name="Cherry M.A."/>
            <person name="Brady S.F."/>
        </authorList>
    </citation>
    <scope>NUCLEOTIDE SEQUENCE</scope>
</reference>
<reference evidence="1" key="1">
    <citation type="journal article" date="2004" name="Appl. Environ. Microbiol.">
        <title>Long-chain N-acyltyrosine synthases from environmental DNA.</title>
        <authorList>
            <person name="Brady S.F."/>
            <person name="Chao C.J."/>
            <person name="Clardy J."/>
        </authorList>
    </citation>
    <scope>NUCLEOTIDE SEQUENCE</scope>
</reference>
<proteinExistence type="predicted"/>
<accession>G4WW31</accession>